<protein>
    <submittedName>
        <fullName evidence="1">Unnamed protein product</fullName>
    </submittedName>
</protein>
<dbReference type="Proteomes" id="UP001165101">
    <property type="component" value="Unassembled WGS sequence"/>
</dbReference>
<name>A0ACB5TIW8_CANBO</name>
<reference evidence="1" key="1">
    <citation type="submission" date="2023-04" db="EMBL/GenBank/DDBJ databases">
        <title>Candida boidinii NBRC 1967.</title>
        <authorList>
            <person name="Ichikawa N."/>
            <person name="Sato H."/>
            <person name="Tonouchi N."/>
        </authorList>
    </citation>
    <scope>NUCLEOTIDE SEQUENCE</scope>
    <source>
        <strain evidence="1">NBRC 1967</strain>
    </source>
</reference>
<accession>A0ACB5TIW8</accession>
<keyword evidence="2" id="KW-1185">Reference proteome</keyword>
<gene>
    <name evidence="1" type="ORF">Cboi01_000148900</name>
</gene>
<dbReference type="EMBL" id="BSXV01000562">
    <property type="protein sequence ID" value="GME89644.1"/>
    <property type="molecule type" value="Genomic_DNA"/>
</dbReference>
<sequence>MFKQQISKFSTSANLLARAGKGYRISPHVKLRAPILPTVDNISVNEDHPLWKFFNNKEFIRAPADIQFNGRAWSIQELRKKSFDDLHCLWYICLKERNKLYREEHIYKQTDSLRSYEYDALSEEIRKSMWKIKQVLSERDHAHQNVQELYNTEVSKYLDEFKENYLKDEDVESDAWFDKLERLQYAIFGIPDVLDYNTIVDLRFLEGIKYIGNLKFEKFQKAAGREDLGELRDIAEIYTIFEESATTEGVKSACEKIDEYRLSEIVIPGSKEIAVVQGFIDDKIKNSESDFAEVEEEEQK</sequence>
<evidence type="ECO:0000313" key="1">
    <source>
        <dbReference type="EMBL" id="GME89644.1"/>
    </source>
</evidence>
<organism evidence="1 2">
    <name type="scientific">Candida boidinii</name>
    <name type="common">Yeast</name>
    <dbReference type="NCBI Taxonomy" id="5477"/>
    <lineage>
        <taxon>Eukaryota</taxon>
        <taxon>Fungi</taxon>
        <taxon>Dikarya</taxon>
        <taxon>Ascomycota</taxon>
        <taxon>Saccharomycotina</taxon>
        <taxon>Pichiomycetes</taxon>
        <taxon>Pichiales</taxon>
        <taxon>Pichiaceae</taxon>
        <taxon>Ogataea</taxon>
        <taxon>Ogataea/Candida clade</taxon>
    </lineage>
</organism>
<evidence type="ECO:0000313" key="2">
    <source>
        <dbReference type="Proteomes" id="UP001165101"/>
    </source>
</evidence>
<proteinExistence type="predicted"/>
<comment type="caution">
    <text evidence="1">The sequence shown here is derived from an EMBL/GenBank/DDBJ whole genome shotgun (WGS) entry which is preliminary data.</text>
</comment>